<reference evidence="1 2" key="1">
    <citation type="submission" date="2018-12" db="EMBL/GenBank/DDBJ databases">
        <authorList>
            <person name="Li F."/>
        </authorList>
    </citation>
    <scope>NUCLEOTIDE SEQUENCE [LARGE SCALE GENOMIC DNA]</scope>
    <source>
        <strain evidence="1 2">8H24J-4-2</strain>
    </source>
</reference>
<dbReference type="RefSeq" id="WP_128497449.1">
    <property type="nucleotide sequence ID" value="NZ_RZNC01000001.1"/>
</dbReference>
<dbReference type="OrthoDB" id="9815825at2"/>
<name>A0A444QF09_9MICO</name>
<comment type="caution">
    <text evidence="1">The sequence shown here is derived from an EMBL/GenBank/DDBJ whole genome shotgun (WGS) entry which is preliminary data.</text>
</comment>
<dbReference type="AlphaFoldDB" id="A0A444QF09"/>
<gene>
    <name evidence="1" type="ORF">ELQ92_02825</name>
</gene>
<evidence type="ECO:0000313" key="2">
    <source>
        <dbReference type="Proteomes" id="UP000288603"/>
    </source>
</evidence>
<protein>
    <recommendedName>
        <fullName evidence="3">Gfo/Idh/MocA-like oxidoreductase C-terminal domain-containing protein</fullName>
    </recommendedName>
</protein>
<keyword evidence="2" id="KW-1185">Reference proteome</keyword>
<sequence>MNVDGESPRTFTVAGDTSYDHQLAALLDALRSGAPLSTPGEDIVANAEAIEATAVAAAIAAPAE</sequence>
<dbReference type="Gene3D" id="3.30.360.10">
    <property type="entry name" value="Dihydrodipicolinate Reductase, domain 2"/>
    <property type="match status" value="1"/>
</dbReference>
<proteinExistence type="predicted"/>
<accession>A0A444QF09</accession>
<dbReference type="EMBL" id="RZNC01000001">
    <property type="protein sequence ID" value="RWZ68186.1"/>
    <property type="molecule type" value="Genomic_DNA"/>
</dbReference>
<evidence type="ECO:0008006" key="3">
    <source>
        <dbReference type="Google" id="ProtNLM"/>
    </source>
</evidence>
<dbReference type="Proteomes" id="UP000288603">
    <property type="component" value="Unassembled WGS sequence"/>
</dbReference>
<organism evidence="1 2">
    <name type="scientific">Labedella populi</name>
    <dbReference type="NCBI Taxonomy" id="2498850"/>
    <lineage>
        <taxon>Bacteria</taxon>
        <taxon>Bacillati</taxon>
        <taxon>Actinomycetota</taxon>
        <taxon>Actinomycetes</taxon>
        <taxon>Micrococcales</taxon>
        <taxon>Microbacteriaceae</taxon>
        <taxon>Labedella</taxon>
    </lineage>
</organism>
<evidence type="ECO:0000313" key="1">
    <source>
        <dbReference type="EMBL" id="RWZ68186.1"/>
    </source>
</evidence>